<name>D2R707_PIRSD</name>
<gene>
    <name evidence="8" type="ordered locus">Psta_4568</name>
</gene>
<protein>
    <recommendedName>
        <fullName evidence="4">L-ribulose-5-phosphate 4-epimerase</fullName>
        <ecNumber evidence="4">5.1.3.4</ecNumber>
    </recommendedName>
</protein>
<evidence type="ECO:0000256" key="4">
    <source>
        <dbReference type="ARBA" id="ARBA00013186"/>
    </source>
</evidence>
<evidence type="ECO:0000256" key="3">
    <source>
        <dbReference type="ARBA" id="ARBA00010037"/>
    </source>
</evidence>
<comment type="cofactor">
    <cofactor evidence="2">
        <name>Zn(2+)</name>
        <dbReference type="ChEBI" id="CHEBI:29105"/>
    </cofactor>
</comment>
<evidence type="ECO:0000256" key="5">
    <source>
        <dbReference type="ARBA" id="ARBA00022723"/>
    </source>
</evidence>
<dbReference type="GO" id="GO:0046872">
    <property type="term" value="F:metal ion binding"/>
    <property type="evidence" value="ECO:0007669"/>
    <property type="project" value="UniProtKB-KW"/>
</dbReference>
<reference evidence="8 9" key="1">
    <citation type="journal article" date="2009" name="Stand. Genomic Sci.">
        <title>Complete genome sequence of Pirellula staleyi type strain (ATCC 27377).</title>
        <authorList>
            <person name="Clum A."/>
            <person name="Tindall B.J."/>
            <person name="Sikorski J."/>
            <person name="Ivanova N."/>
            <person name="Mavrommatis K."/>
            <person name="Lucas S."/>
            <person name="Glavina del Rio T."/>
            <person name="Nolan M."/>
            <person name="Chen F."/>
            <person name="Tice H."/>
            <person name="Pitluck S."/>
            <person name="Cheng J.F."/>
            <person name="Chertkov O."/>
            <person name="Brettin T."/>
            <person name="Han C."/>
            <person name="Detter J.C."/>
            <person name="Kuske C."/>
            <person name="Bruce D."/>
            <person name="Goodwin L."/>
            <person name="Ovchinikova G."/>
            <person name="Pati A."/>
            <person name="Mikhailova N."/>
            <person name="Chen A."/>
            <person name="Palaniappan K."/>
            <person name="Land M."/>
            <person name="Hauser L."/>
            <person name="Chang Y.J."/>
            <person name="Jeffries C.D."/>
            <person name="Chain P."/>
            <person name="Rohde M."/>
            <person name="Goker M."/>
            <person name="Bristow J."/>
            <person name="Eisen J.A."/>
            <person name="Markowitz V."/>
            <person name="Hugenholtz P."/>
            <person name="Kyrpides N.C."/>
            <person name="Klenk H.P."/>
            <person name="Lapidus A."/>
        </authorList>
    </citation>
    <scope>NUCLEOTIDE SEQUENCE [LARGE SCALE GENOMIC DNA]</scope>
    <source>
        <strain evidence="9">ATCC 27377 / DSM 6068 / ICPB 4128</strain>
    </source>
</reference>
<dbReference type="OrthoDB" id="9786287at2"/>
<dbReference type="KEGG" id="psl:Psta_4568"/>
<evidence type="ECO:0000256" key="6">
    <source>
        <dbReference type="ARBA" id="ARBA00022833"/>
    </source>
</evidence>
<dbReference type="Proteomes" id="UP000001887">
    <property type="component" value="Chromosome"/>
</dbReference>
<evidence type="ECO:0000259" key="7">
    <source>
        <dbReference type="SMART" id="SM01007"/>
    </source>
</evidence>
<dbReference type="GO" id="GO:0019323">
    <property type="term" value="P:pentose catabolic process"/>
    <property type="evidence" value="ECO:0007669"/>
    <property type="project" value="TreeGrafter"/>
</dbReference>
<dbReference type="Pfam" id="PF00596">
    <property type="entry name" value="Aldolase_II"/>
    <property type="match status" value="1"/>
</dbReference>
<feature type="domain" description="Class II aldolase/adducin N-terminal" evidence="7">
    <location>
        <begin position="14"/>
        <end position="192"/>
    </location>
</feature>
<keyword evidence="5" id="KW-0479">Metal-binding</keyword>
<dbReference type="EMBL" id="CP001848">
    <property type="protein sequence ID" value="ADB19210.1"/>
    <property type="molecule type" value="Genomic_DNA"/>
</dbReference>
<dbReference type="PANTHER" id="PTHR22789:SF8">
    <property type="entry name" value="L-RIBULOSE-5-PHOSPHATE 4-EPIMERASE SGBE"/>
    <property type="match status" value="1"/>
</dbReference>
<dbReference type="GO" id="GO:0008742">
    <property type="term" value="F:L-ribulose-phosphate 4-epimerase activity"/>
    <property type="evidence" value="ECO:0007669"/>
    <property type="project" value="UniProtKB-EC"/>
</dbReference>
<comment type="similarity">
    <text evidence="3">Belongs to the aldolase class II family. AraD/FucA subfamily.</text>
</comment>
<dbReference type="Gene3D" id="3.40.225.10">
    <property type="entry name" value="Class II aldolase/adducin N-terminal domain"/>
    <property type="match status" value="1"/>
</dbReference>
<dbReference type="eggNOG" id="COG0235">
    <property type="taxonomic scope" value="Bacteria"/>
</dbReference>
<proteinExistence type="inferred from homology"/>
<dbReference type="GO" id="GO:0016832">
    <property type="term" value="F:aldehyde-lyase activity"/>
    <property type="evidence" value="ECO:0007669"/>
    <property type="project" value="TreeGrafter"/>
</dbReference>
<dbReference type="GO" id="GO:0005829">
    <property type="term" value="C:cytosol"/>
    <property type="evidence" value="ECO:0007669"/>
    <property type="project" value="TreeGrafter"/>
</dbReference>
<dbReference type="InterPro" id="IPR001303">
    <property type="entry name" value="Aldolase_II/adducin_N"/>
</dbReference>
<dbReference type="PANTHER" id="PTHR22789">
    <property type="entry name" value="FUCULOSE PHOSPHATE ALDOLASE"/>
    <property type="match status" value="1"/>
</dbReference>
<keyword evidence="6" id="KW-0862">Zinc</keyword>
<comment type="catalytic activity">
    <reaction evidence="1">
        <text>L-ribulose 5-phosphate = D-xylulose 5-phosphate</text>
        <dbReference type="Rhea" id="RHEA:22368"/>
        <dbReference type="ChEBI" id="CHEBI:57737"/>
        <dbReference type="ChEBI" id="CHEBI:58226"/>
        <dbReference type="EC" id="5.1.3.4"/>
    </reaction>
</comment>
<dbReference type="SUPFAM" id="SSF53639">
    <property type="entry name" value="AraD/HMP-PK domain-like"/>
    <property type="match status" value="1"/>
</dbReference>
<evidence type="ECO:0000256" key="2">
    <source>
        <dbReference type="ARBA" id="ARBA00001947"/>
    </source>
</evidence>
<accession>D2R707</accession>
<sequence>MESKRNERLSRLRVAVCAACKRLPSAGLVVGHAGNVSGIDRAAGRVVIKPSGIDYDLLQPEDLVEVDLATGAVVDGDLRPSVDLPHHLFLYRNLPEIGGVVHTHSTYATAFAIQERAIPVCCTGIADVFGGEIPCAPYADNVADHIGRAILATISVAPAVLLAKHGVFCWGSSVAKAIYHAEQVEQAARTVHLAMQLGPVQSLSQTQVAMWNDRFQHRYGQVRNEPTVGSAAMNLPTMASVEE</sequence>
<dbReference type="EC" id="5.1.3.4" evidence="4"/>
<dbReference type="HOGENOM" id="CLU_006033_3_0_0"/>
<evidence type="ECO:0000313" key="8">
    <source>
        <dbReference type="EMBL" id="ADB19210.1"/>
    </source>
</evidence>
<dbReference type="InterPro" id="IPR050197">
    <property type="entry name" value="Aldolase_class_II_sugar_metab"/>
</dbReference>
<dbReference type="InterPro" id="IPR036409">
    <property type="entry name" value="Aldolase_II/adducin_N_sf"/>
</dbReference>
<dbReference type="STRING" id="530564.Psta_4568"/>
<organism evidence="8 9">
    <name type="scientific">Pirellula staleyi (strain ATCC 27377 / DSM 6068 / ICPB 4128)</name>
    <name type="common">Pirella staleyi</name>
    <dbReference type="NCBI Taxonomy" id="530564"/>
    <lineage>
        <taxon>Bacteria</taxon>
        <taxon>Pseudomonadati</taxon>
        <taxon>Planctomycetota</taxon>
        <taxon>Planctomycetia</taxon>
        <taxon>Pirellulales</taxon>
        <taxon>Pirellulaceae</taxon>
        <taxon>Pirellula</taxon>
    </lineage>
</organism>
<dbReference type="SMART" id="SM01007">
    <property type="entry name" value="Aldolase_II"/>
    <property type="match status" value="1"/>
</dbReference>
<evidence type="ECO:0000313" key="9">
    <source>
        <dbReference type="Proteomes" id="UP000001887"/>
    </source>
</evidence>
<dbReference type="AlphaFoldDB" id="D2R707"/>
<evidence type="ECO:0000256" key="1">
    <source>
        <dbReference type="ARBA" id="ARBA00001726"/>
    </source>
</evidence>
<keyword evidence="9" id="KW-1185">Reference proteome</keyword>